<feature type="transmembrane region" description="Helical" evidence="5">
    <location>
        <begin position="293"/>
        <end position="313"/>
    </location>
</feature>
<dbReference type="GO" id="GO:0042765">
    <property type="term" value="C:GPI-anchor transamidase complex"/>
    <property type="evidence" value="ECO:0007669"/>
    <property type="project" value="InterPro"/>
</dbReference>
<evidence type="ECO:0000313" key="7">
    <source>
        <dbReference type="Proteomes" id="UP000242715"/>
    </source>
</evidence>
<dbReference type="AlphaFoldDB" id="A0A2Z6LXT6"/>
<keyword evidence="3" id="KW-0337">GPI-anchor biosynthesis</keyword>
<reference evidence="7" key="1">
    <citation type="journal article" date="2017" name="Front. Plant Sci.">
        <title>Climate Clever Clovers: New Paradigm to Reduce the Environmental Footprint of Ruminants by Breeding Low Methanogenic Forages Utilizing Haplotype Variation.</title>
        <authorList>
            <person name="Kaur P."/>
            <person name="Appels R."/>
            <person name="Bayer P.E."/>
            <person name="Keeble-Gagnere G."/>
            <person name="Wang J."/>
            <person name="Hirakawa H."/>
            <person name="Shirasawa K."/>
            <person name="Vercoe P."/>
            <person name="Stefanova K."/>
            <person name="Durmic Z."/>
            <person name="Nichols P."/>
            <person name="Revell C."/>
            <person name="Isobe S.N."/>
            <person name="Edwards D."/>
            <person name="Erskine W."/>
        </authorList>
    </citation>
    <scope>NUCLEOTIDE SEQUENCE [LARGE SCALE GENOMIC DNA]</scope>
    <source>
        <strain evidence="7">cv. Daliak</strain>
    </source>
</reference>
<dbReference type="PANTHER" id="PTHR48067">
    <property type="entry name" value="GPI-ANCHOR TRANSAMIDASE"/>
    <property type="match status" value="1"/>
</dbReference>
<sequence length="316" mass="36556">MLPDDMPCNPRNDYPSQVFNNKNHKLNLYGEKVEVDYRGYEVNLENFLRLLKGRHQLNTPRSKRLLTDEGSHILLFMSGHGFDGGFKFQDKEDLSSDIFADAVNEMKEKKRFKELLIMVDTCQAATLFTNLTSPGVLAIGSSVQGESSYSHHFDYDLGVAVIDRFTFYTLAFFERINLYDNDSLSSLFHSYNPRLLDSTPYYRKDLYQRKLEEVPVTDFFGSVMKTIHTDSAYKKFGRAITKMSLDESRILRNSCAADEDQSSREEYFEDGFGQLWSTIVRKVNTSFENLEELHYYALFCMLLLVAIIVDAVMQPR</sequence>
<dbReference type="GO" id="GO:0006508">
    <property type="term" value="P:proteolysis"/>
    <property type="evidence" value="ECO:0007669"/>
    <property type="project" value="InterPro"/>
</dbReference>
<dbReference type="GO" id="GO:0003923">
    <property type="term" value="F:GPI-anchor transamidase activity"/>
    <property type="evidence" value="ECO:0007669"/>
    <property type="project" value="InterPro"/>
</dbReference>
<comment type="similarity">
    <text evidence="2">Belongs to the peptidase C13 family.</text>
</comment>
<dbReference type="GO" id="GO:0006506">
    <property type="term" value="P:GPI anchor biosynthetic process"/>
    <property type="evidence" value="ECO:0007669"/>
    <property type="project" value="UniProtKB-UniPathway"/>
</dbReference>
<dbReference type="PRINTS" id="PR00776">
    <property type="entry name" value="HEMOGLOBNASE"/>
</dbReference>
<dbReference type="OrthoDB" id="192611at2759"/>
<dbReference type="GO" id="GO:0016255">
    <property type="term" value="P:attachment of GPI anchor to protein"/>
    <property type="evidence" value="ECO:0007669"/>
    <property type="project" value="InterPro"/>
</dbReference>
<keyword evidence="4" id="KW-0732">Signal</keyword>
<keyword evidence="5" id="KW-1133">Transmembrane helix</keyword>
<evidence type="ECO:0000256" key="3">
    <source>
        <dbReference type="ARBA" id="ARBA00022502"/>
    </source>
</evidence>
<dbReference type="Pfam" id="PF01650">
    <property type="entry name" value="Peptidase_C13"/>
    <property type="match status" value="1"/>
</dbReference>
<proteinExistence type="inferred from homology"/>
<keyword evidence="5" id="KW-0812">Transmembrane</keyword>
<accession>A0A2Z6LXT6</accession>
<name>A0A2Z6LXT6_TRISU</name>
<evidence type="ECO:0000256" key="5">
    <source>
        <dbReference type="SAM" id="Phobius"/>
    </source>
</evidence>
<dbReference type="PANTHER" id="PTHR48067:SF1">
    <property type="entry name" value="GPI-ANCHOR TRANSAMIDASE"/>
    <property type="match status" value="1"/>
</dbReference>
<keyword evidence="7" id="KW-1185">Reference proteome</keyword>
<protein>
    <recommendedName>
        <fullName evidence="8">GPI-anchor transamidase</fullName>
    </recommendedName>
</protein>
<dbReference type="EMBL" id="DF973280">
    <property type="protein sequence ID" value="GAU23906.1"/>
    <property type="molecule type" value="Genomic_DNA"/>
</dbReference>
<dbReference type="UniPathway" id="UPA00196"/>
<evidence type="ECO:0000256" key="1">
    <source>
        <dbReference type="ARBA" id="ARBA00004687"/>
    </source>
</evidence>
<evidence type="ECO:0000313" key="6">
    <source>
        <dbReference type="EMBL" id="GAU23906.1"/>
    </source>
</evidence>
<dbReference type="Gene3D" id="3.40.50.1460">
    <property type="match status" value="1"/>
</dbReference>
<dbReference type="InterPro" id="IPR028361">
    <property type="entry name" value="GPI_transamidase"/>
</dbReference>
<organism evidence="6 7">
    <name type="scientific">Trifolium subterraneum</name>
    <name type="common">Subterranean clover</name>
    <dbReference type="NCBI Taxonomy" id="3900"/>
    <lineage>
        <taxon>Eukaryota</taxon>
        <taxon>Viridiplantae</taxon>
        <taxon>Streptophyta</taxon>
        <taxon>Embryophyta</taxon>
        <taxon>Tracheophyta</taxon>
        <taxon>Spermatophyta</taxon>
        <taxon>Magnoliopsida</taxon>
        <taxon>eudicotyledons</taxon>
        <taxon>Gunneridae</taxon>
        <taxon>Pentapetalae</taxon>
        <taxon>rosids</taxon>
        <taxon>fabids</taxon>
        <taxon>Fabales</taxon>
        <taxon>Fabaceae</taxon>
        <taxon>Papilionoideae</taxon>
        <taxon>50 kb inversion clade</taxon>
        <taxon>NPAAA clade</taxon>
        <taxon>Hologalegina</taxon>
        <taxon>IRL clade</taxon>
        <taxon>Trifolieae</taxon>
        <taxon>Trifolium</taxon>
    </lineage>
</organism>
<evidence type="ECO:0000256" key="2">
    <source>
        <dbReference type="ARBA" id="ARBA00009941"/>
    </source>
</evidence>
<keyword evidence="5" id="KW-0472">Membrane</keyword>
<evidence type="ECO:0008006" key="8">
    <source>
        <dbReference type="Google" id="ProtNLM"/>
    </source>
</evidence>
<dbReference type="InterPro" id="IPR001096">
    <property type="entry name" value="Peptidase_C13"/>
</dbReference>
<gene>
    <name evidence="6" type="ORF">TSUD_35760</name>
</gene>
<dbReference type="Proteomes" id="UP000242715">
    <property type="component" value="Unassembled WGS sequence"/>
</dbReference>
<evidence type="ECO:0000256" key="4">
    <source>
        <dbReference type="ARBA" id="ARBA00022729"/>
    </source>
</evidence>
<comment type="pathway">
    <text evidence="1">Glycolipid biosynthesis; glycosylphosphatidylinositol-anchor biosynthesis.</text>
</comment>